<dbReference type="InterPro" id="IPR025533">
    <property type="entry name" value="DUF4419"/>
</dbReference>
<dbReference type="PANTHER" id="PTHR31252">
    <property type="entry name" value="DUF4419 DOMAIN-CONTAINING PROTEIN"/>
    <property type="match status" value="1"/>
</dbReference>
<proteinExistence type="predicted"/>
<evidence type="ECO:0000313" key="2">
    <source>
        <dbReference type="Proteomes" id="UP000294933"/>
    </source>
</evidence>
<gene>
    <name evidence="1" type="ORF">BD410DRAFT_823196</name>
</gene>
<dbReference type="VEuPathDB" id="FungiDB:BD410DRAFT_823196"/>
<reference evidence="1 2" key="1">
    <citation type="submission" date="2018-06" db="EMBL/GenBank/DDBJ databases">
        <title>A transcriptomic atlas of mushroom development highlights an independent origin of complex multicellularity.</title>
        <authorList>
            <consortium name="DOE Joint Genome Institute"/>
            <person name="Krizsan K."/>
            <person name="Almasi E."/>
            <person name="Merenyi Z."/>
            <person name="Sahu N."/>
            <person name="Viragh M."/>
            <person name="Koszo T."/>
            <person name="Mondo S."/>
            <person name="Kiss B."/>
            <person name="Balint B."/>
            <person name="Kues U."/>
            <person name="Barry K."/>
            <person name="Hegedus J.C."/>
            <person name="Henrissat B."/>
            <person name="Johnson J."/>
            <person name="Lipzen A."/>
            <person name="Ohm R."/>
            <person name="Nagy I."/>
            <person name="Pangilinan J."/>
            <person name="Yan J."/>
            <person name="Xiong Y."/>
            <person name="Grigoriev I.V."/>
            <person name="Hibbett D.S."/>
            <person name="Nagy L.G."/>
        </authorList>
    </citation>
    <scope>NUCLEOTIDE SEQUENCE [LARGE SCALE GENOMIC DNA]</scope>
    <source>
        <strain evidence="1 2">SZMC22713</strain>
    </source>
</reference>
<accession>A0A4Y7PI30</accession>
<dbReference type="STRING" id="50990.A0A4Y7PI30"/>
<keyword evidence="2" id="KW-1185">Reference proteome</keyword>
<evidence type="ECO:0000313" key="1">
    <source>
        <dbReference type="EMBL" id="TDL14641.1"/>
    </source>
</evidence>
<dbReference type="Pfam" id="PF14388">
    <property type="entry name" value="DUF4419"/>
    <property type="match status" value="1"/>
</dbReference>
<sequence>MPVTFKVAPHAANPVRVQKDGLKSLRSPSHALAAVRFASKSRFHSNEEVLQSSLTKDVLPSFSPRDNGFVRMVVEAYNAHHNLIIRPDDVWISILGQLNFYINAHTGDLRSKFVSHDGQKELVVECYGNRRNVDFGKLANTMSEELKKNIKSPDLHELIIPNFSTTTTTDVVVASVMMMSTLKTYFAMKFSLLCGIPSITLLGTSADWSSLASRIDKIDSLDLGPEVSAWCCLLRPVVAQFVATFDHVDLSFWSTICSYKPGGSGPDFVGGWITAFCAWDKDGKWLGAPAVDIISAASTMPSQPTPTWELPPENMDPHSFAPPRRPLVYGGMTYPLVDTSDLPHGYCEVPVLVDDNGEKLNCTMLAGHVGVALSSSGGKGGQWDTLQASPEWFIFIKVCISERIPSNHNFAVQSAPSSFTVKNKIRRLIQ</sequence>
<name>A0A4Y7PI30_9AGAM</name>
<dbReference type="AlphaFoldDB" id="A0A4Y7PI30"/>
<dbReference type="Proteomes" id="UP000294933">
    <property type="component" value="Unassembled WGS sequence"/>
</dbReference>
<organism evidence="1 2">
    <name type="scientific">Rickenella mellea</name>
    <dbReference type="NCBI Taxonomy" id="50990"/>
    <lineage>
        <taxon>Eukaryota</taxon>
        <taxon>Fungi</taxon>
        <taxon>Dikarya</taxon>
        <taxon>Basidiomycota</taxon>
        <taxon>Agaricomycotina</taxon>
        <taxon>Agaricomycetes</taxon>
        <taxon>Hymenochaetales</taxon>
        <taxon>Rickenellaceae</taxon>
        <taxon>Rickenella</taxon>
    </lineage>
</organism>
<dbReference type="EMBL" id="ML170319">
    <property type="protein sequence ID" value="TDL14641.1"/>
    <property type="molecule type" value="Genomic_DNA"/>
</dbReference>
<evidence type="ECO:0008006" key="3">
    <source>
        <dbReference type="Google" id="ProtNLM"/>
    </source>
</evidence>
<dbReference type="OrthoDB" id="9978173at2759"/>
<dbReference type="PANTHER" id="PTHR31252:SF11">
    <property type="entry name" value="DUF4419 DOMAIN-CONTAINING PROTEIN"/>
    <property type="match status" value="1"/>
</dbReference>
<protein>
    <recommendedName>
        <fullName evidence="3">DUF4419 domain-containing protein</fullName>
    </recommendedName>
</protein>